<dbReference type="InterPro" id="IPR025296">
    <property type="entry name" value="DUF4158"/>
</dbReference>
<name>A0ABW2REZ4_9BACL</name>
<sequence length="134" mass="15782">MKQQLTKEELIEHFTLLPPERQLVEEKNLDSQLGFAVLFKCFQNEARFPESAEDVPFPVIKFLANQLRTSTDQFYQYSWTGRSIKRHRVQIRKHFGECVVLIGPLTEQRLEICLKFSISVQTTQNISQLSKHWT</sequence>
<evidence type="ECO:0000313" key="2">
    <source>
        <dbReference type="EMBL" id="MFC7439593.1"/>
    </source>
</evidence>
<dbReference type="RefSeq" id="WP_379862776.1">
    <property type="nucleotide sequence ID" value="NZ_JBHTBW010000001.1"/>
</dbReference>
<organism evidence="2 3">
    <name type="scientific">Laceyella putida</name>
    <dbReference type="NCBI Taxonomy" id="110101"/>
    <lineage>
        <taxon>Bacteria</taxon>
        <taxon>Bacillati</taxon>
        <taxon>Bacillota</taxon>
        <taxon>Bacilli</taxon>
        <taxon>Bacillales</taxon>
        <taxon>Thermoactinomycetaceae</taxon>
        <taxon>Laceyella</taxon>
    </lineage>
</organism>
<accession>A0ABW2REZ4</accession>
<dbReference type="Pfam" id="PF13700">
    <property type="entry name" value="DUF4158"/>
    <property type="match status" value="1"/>
</dbReference>
<reference evidence="3" key="1">
    <citation type="journal article" date="2019" name="Int. J. Syst. Evol. Microbiol.">
        <title>The Global Catalogue of Microorganisms (GCM) 10K type strain sequencing project: providing services to taxonomists for standard genome sequencing and annotation.</title>
        <authorList>
            <consortium name="The Broad Institute Genomics Platform"/>
            <consortium name="The Broad Institute Genome Sequencing Center for Infectious Disease"/>
            <person name="Wu L."/>
            <person name="Ma J."/>
        </authorList>
    </citation>
    <scope>NUCLEOTIDE SEQUENCE [LARGE SCALE GENOMIC DNA]</scope>
    <source>
        <strain evidence="3">CGMCC 1.12942</strain>
    </source>
</reference>
<proteinExistence type="predicted"/>
<feature type="domain" description="DUF4158" evidence="1">
    <location>
        <begin position="3"/>
        <end position="96"/>
    </location>
</feature>
<evidence type="ECO:0000313" key="3">
    <source>
        <dbReference type="Proteomes" id="UP001596500"/>
    </source>
</evidence>
<evidence type="ECO:0000259" key="1">
    <source>
        <dbReference type="Pfam" id="PF13700"/>
    </source>
</evidence>
<dbReference type="Proteomes" id="UP001596500">
    <property type="component" value="Unassembled WGS sequence"/>
</dbReference>
<keyword evidence="3" id="KW-1185">Reference proteome</keyword>
<comment type="caution">
    <text evidence="2">The sequence shown here is derived from an EMBL/GenBank/DDBJ whole genome shotgun (WGS) entry which is preliminary data.</text>
</comment>
<gene>
    <name evidence="2" type="ORF">ACFQNG_00195</name>
</gene>
<protein>
    <submittedName>
        <fullName evidence="2">DUF4158 domain-containing protein</fullName>
    </submittedName>
</protein>
<dbReference type="EMBL" id="JBHTBW010000001">
    <property type="protein sequence ID" value="MFC7439593.1"/>
    <property type="molecule type" value="Genomic_DNA"/>
</dbReference>